<dbReference type="EMBL" id="CM047583">
    <property type="protein sequence ID" value="KAI9913033.1"/>
    <property type="molecule type" value="Genomic_DNA"/>
</dbReference>
<name>A0ACC0W4K5_9STRA</name>
<evidence type="ECO:0000313" key="1">
    <source>
        <dbReference type="EMBL" id="KAI9913033.1"/>
    </source>
</evidence>
<accession>A0ACC0W4K5</accession>
<evidence type="ECO:0000313" key="2">
    <source>
        <dbReference type="Proteomes" id="UP001163321"/>
    </source>
</evidence>
<proteinExistence type="predicted"/>
<dbReference type="Proteomes" id="UP001163321">
    <property type="component" value="Chromosome 4"/>
</dbReference>
<comment type="caution">
    <text evidence="1">The sequence shown here is derived from an EMBL/GenBank/DDBJ whole genome shotgun (WGS) entry which is preliminary data.</text>
</comment>
<reference evidence="1 2" key="1">
    <citation type="journal article" date="2022" name="bioRxiv">
        <title>The genome of the oomycete Peronosclerospora sorghi, a cosmopolitan pathogen of maize and sorghum, is inflated with dispersed pseudogenes.</title>
        <authorList>
            <person name="Fletcher K."/>
            <person name="Martin F."/>
            <person name="Isakeit T."/>
            <person name="Cavanaugh K."/>
            <person name="Magill C."/>
            <person name="Michelmore R."/>
        </authorList>
    </citation>
    <scope>NUCLEOTIDE SEQUENCE [LARGE SCALE GENOMIC DNA]</scope>
    <source>
        <strain evidence="1">P6</strain>
    </source>
</reference>
<gene>
    <name evidence="1" type="ORF">PsorP6_005525</name>
</gene>
<protein>
    <submittedName>
        <fullName evidence="1">Uncharacterized protein</fullName>
    </submittedName>
</protein>
<sequence>MLGSSIKVYIACSSILYLKFLLATIVQGGKKYRSGGRPPEDISLNLAQTLGKGRQQTFGLEKTDNEKVLKAREVERRWTGIVSNDVESIPFALGIFGAGVMADSNATVHAGAMIVYTVSRCLHTYAYAYAKQPHRGICWLTGVLTILVGAGNAVVAIL</sequence>
<keyword evidence="2" id="KW-1185">Reference proteome</keyword>
<organism evidence="1 2">
    <name type="scientific">Peronosclerospora sorghi</name>
    <dbReference type="NCBI Taxonomy" id="230839"/>
    <lineage>
        <taxon>Eukaryota</taxon>
        <taxon>Sar</taxon>
        <taxon>Stramenopiles</taxon>
        <taxon>Oomycota</taxon>
        <taxon>Peronosporomycetes</taxon>
        <taxon>Peronosporales</taxon>
        <taxon>Peronosporaceae</taxon>
        <taxon>Peronosclerospora</taxon>
    </lineage>
</organism>